<accession>A0A0A8ZF70</accession>
<reference evidence="1" key="2">
    <citation type="journal article" date="2015" name="Data Brief">
        <title>Shoot transcriptome of the giant reed, Arundo donax.</title>
        <authorList>
            <person name="Barrero R.A."/>
            <person name="Guerrero F.D."/>
            <person name="Moolhuijzen P."/>
            <person name="Goolsby J.A."/>
            <person name="Tidwell J."/>
            <person name="Bellgard S.E."/>
            <person name="Bellgard M.I."/>
        </authorList>
    </citation>
    <scope>NUCLEOTIDE SEQUENCE</scope>
    <source>
        <tissue evidence="1">Shoot tissue taken approximately 20 cm above the soil surface</tissue>
    </source>
</reference>
<reference evidence="1" key="1">
    <citation type="submission" date="2014-09" db="EMBL/GenBank/DDBJ databases">
        <authorList>
            <person name="Magalhaes I.L.F."/>
            <person name="Oliveira U."/>
            <person name="Santos F.R."/>
            <person name="Vidigal T.H.D.A."/>
            <person name="Brescovit A.D."/>
            <person name="Santos A.J."/>
        </authorList>
    </citation>
    <scope>NUCLEOTIDE SEQUENCE</scope>
    <source>
        <tissue evidence="1">Shoot tissue taken approximately 20 cm above the soil surface</tissue>
    </source>
</reference>
<name>A0A0A8ZF70_ARUDO</name>
<evidence type="ECO:0000313" key="1">
    <source>
        <dbReference type="EMBL" id="JAD36323.1"/>
    </source>
</evidence>
<dbReference type="AlphaFoldDB" id="A0A0A8ZF70"/>
<organism evidence="1">
    <name type="scientific">Arundo donax</name>
    <name type="common">Giant reed</name>
    <name type="synonym">Donax arundinaceus</name>
    <dbReference type="NCBI Taxonomy" id="35708"/>
    <lineage>
        <taxon>Eukaryota</taxon>
        <taxon>Viridiplantae</taxon>
        <taxon>Streptophyta</taxon>
        <taxon>Embryophyta</taxon>
        <taxon>Tracheophyta</taxon>
        <taxon>Spermatophyta</taxon>
        <taxon>Magnoliopsida</taxon>
        <taxon>Liliopsida</taxon>
        <taxon>Poales</taxon>
        <taxon>Poaceae</taxon>
        <taxon>PACMAD clade</taxon>
        <taxon>Arundinoideae</taxon>
        <taxon>Arundineae</taxon>
        <taxon>Arundo</taxon>
    </lineage>
</organism>
<proteinExistence type="predicted"/>
<sequence>MVNYVVRSDQLRHTIEGKLWAGRA</sequence>
<protein>
    <submittedName>
        <fullName evidence="1">Uncharacterized protein</fullName>
    </submittedName>
</protein>
<dbReference type="EMBL" id="GBRH01261572">
    <property type="protein sequence ID" value="JAD36323.1"/>
    <property type="molecule type" value="Transcribed_RNA"/>
</dbReference>